<comment type="caution">
    <text evidence="3">The sequence shown here is derived from an EMBL/GenBank/DDBJ whole genome shotgun (WGS) entry which is preliminary data.</text>
</comment>
<evidence type="ECO:0000313" key="3">
    <source>
        <dbReference type="EMBL" id="MCT2593178.1"/>
    </source>
</evidence>
<evidence type="ECO:0000256" key="1">
    <source>
        <dbReference type="SAM" id="MobiDB-lite"/>
    </source>
</evidence>
<evidence type="ECO:0000313" key="4">
    <source>
        <dbReference type="Proteomes" id="UP001156389"/>
    </source>
</evidence>
<keyword evidence="2" id="KW-0812">Transmembrane</keyword>
<accession>A0ABT2JZT9</accession>
<feature type="transmembrane region" description="Helical" evidence="2">
    <location>
        <begin position="32"/>
        <end position="55"/>
    </location>
</feature>
<sequence length="226" mass="23683">MTTPPSATQPPYPPTAGFPPPVPPRRAGARRAVVVGVVAVVLLLVAGSATGWWLMRDDEDDAPLAGRPRVTDDAAGVSYGIPEGWKHQGQDDLIDAFTSSITPKSADGAGGADDKEVSVVLAGRSDAVPRSALKREAESAAKSNAGFFYPYGSSTVQESRKTTVSERPAHSVVLKVKDSEGGTGRLRLTLIAVDDQRSAFLLGVAHEGGPDQRRQVETVLQSASVT</sequence>
<gene>
    <name evidence="3" type="ORF">LHJ74_25280</name>
</gene>
<evidence type="ECO:0000256" key="2">
    <source>
        <dbReference type="SAM" id="Phobius"/>
    </source>
</evidence>
<feature type="region of interest" description="Disordered" evidence="1">
    <location>
        <begin position="1"/>
        <end position="23"/>
    </location>
</feature>
<protein>
    <submittedName>
        <fullName evidence="3">Uncharacterized protein</fullName>
    </submittedName>
</protein>
<reference evidence="3 4" key="1">
    <citation type="submission" date="2021-10" db="EMBL/GenBank/DDBJ databases">
        <title>Streptomyces gossypii sp. nov., isolated from soil collected from cotton field.</title>
        <authorList>
            <person name="Ge X."/>
            <person name="Chen X."/>
            <person name="Liu W."/>
        </authorList>
    </citation>
    <scope>NUCLEOTIDE SEQUENCE [LARGE SCALE GENOMIC DNA]</scope>
    <source>
        <strain evidence="3 4">N2-109</strain>
    </source>
</reference>
<proteinExistence type="predicted"/>
<keyword evidence="4" id="KW-1185">Reference proteome</keyword>
<keyword evidence="2" id="KW-1133">Transmembrane helix</keyword>
<dbReference type="RefSeq" id="WP_260220527.1">
    <property type="nucleotide sequence ID" value="NZ_JAJAGO010000012.1"/>
</dbReference>
<feature type="compositionally biased region" description="Pro residues" evidence="1">
    <location>
        <begin position="7"/>
        <end position="23"/>
    </location>
</feature>
<dbReference type="EMBL" id="JAJAGO010000012">
    <property type="protein sequence ID" value="MCT2593178.1"/>
    <property type="molecule type" value="Genomic_DNA"/>
</dbReference>
<organism evidence="3 4">
    <name type="scientific">Streptomyces gossypii</name>
    <dbReference type="NCBI Taxonomy" id="2883101"/>
    <lineage>
        <taxon>Bacteria</taxon>
        <taxon>Bacillati</taxon>
        <taxon>Actinomycetota</taxon>
        <taxon>Actinomycetes</taxon>
        <taxon>Kitasatosporales</taxon>
        <taxon>Streptomycetaceae</taxon>
        <taxon>Streptomyces</taxon>
    </lineage>
</organism>
<name>A0ABT2JZT9_9ACTN</name>
<dbReference type="Proteomes" id="UP001156389">
    <property type="component" value="Unassembled WGS sequence"/>
</dbReference>
<keyword evidence="2" id="KW-0472">Membrane</keyword>